<feature type="compositionally biased region" description="Basic and acidic residues" evidence="1">
    <location>
        <begin position="111"/>
        <end position="147"/>
    </location>
</feature>
<dbReference type="InterPro" id="IPR039447">
    <property type="entry name" value="UreH-like_TM_dom"/>
</dbReference>
<dbReference type="Pfam" id="PF13386">
    <property type="entry name" value="DsbD_2"/>
    <property type="match status" value="1"/>
</dbReference>
<dbReference type="GO" id="GO:0005886">
    <property type="term" value="C:plasma membrane"/>
    <property type="evidence" value="ECO:0007669"/>
    <property type="project" value="UniProtKB-SubCell"/>
</dbReference>
<comment type="caution">
    <text evidence="4">The sequence shown here is derived from an EMBL/GenBank/DDBJ whole genome shotgun (WGS) entry which is preliminary data.</text>
</comment>
<dbReference type="GO" id="GO:0046583">
    <property type="term" value="F:monoatomic cation efflux transmembrane transporter activity"/>
    <property type="evidence" value="ECO:0007669"/>
    <property type="project" value="TreeGrafter"/>
</dbReference>
<dbReference type="GO" id="GO:0010045">
    <property type="term" value="P:response to nickel cation"/>
    <property type="evidence" value="ECO:0007669"/>
    <property type="project" value="TreeGrafter"/>
</dbReference>
<organism evidence="4 5">
    <name type="scientific">Candidatus Desulfatifera sulfidica</name>
    <dbReference type="NCBI Taxonomy" id="2841691"/>
    <lineage>
        <taxon>Bacteria</taxon>
        <taxon>Pseudomonadati</taxon>
        <taxon>Thermodesulfobacteriota</taxon>
        <taxon>Desulfobulbia</taxon>
        <taxon>Desulfobulbales</taxon>
        <taxon>Desulfobulbaceae</taxon>
        <taxon>Candidatus Desulfatifera</taxon>
    </lineage>
</organism>
<evidence type="ECO:0000259" key="3">
    <source>
        <dbReference type="Pfam" id="PF13386"/>
    </source>
</evidence>
<sequence>MEFDNLFFIALQSSLMLGLIHGINPCGHSWLVLAPFVSGEKNGRRVSILTLSFVLGTALACLAIGLSLGLVSTLLSPDIRFWADMVTNSIIIILGLILVLRPDLLHHHDHDHDHSDGHRDCRHSEPNNQSECKHTHDHHHEHPEHHCKTSRLSQVTGVGLFTIGFINMIIPCPTVAIMYSYALESGSAIYSVLVFGAYALTTGIAIGGVIYGIYRVTTLLRKLQQNWIEGAIMRSIGVLTIFFGSYSLFIDIRI</sequence>
<gene>
    <name evidence="4" type="ORF">H8E79_06870</name>
</gene>
<name>A0A8J6NBP4_9BACT</name>
<feature type="region of interest" description="Disordered" evidence="1">
    <location>
        <begin position="111"/>
        <end position="148"/>
    </location>
</feature>
<dbReference type="PANTHER" id="PTHR40659">
    <property type="entry name" value="NICKEL/COBALT EFFLUX SYSTEM RCNA"/>
    <property type="match status" value="1"/>
</dbReference>
<dbReference type="AlphaFoldDB" id="A0A8J6NBP4"/>
<proteinExistence type="predicted"/>
<feature type="domain" description="Urease accessory protein UreH-like transmembrane" evidence="3">
    <location>
        <begin position="150"/>
        <end position="244"/>
    </location>
</feature>
<feature type="transmembrane region" description="Helical" evidence="2">
    <location>
        <begin position="158"/>
        <end position="181"/>
    </location>
</feature>
<dbReference type="EMBL" id="JACNLK010000058">
    <property type="protein sequence ID" value="MBC8208871.1"/>
    <property type="molecule type" value="Genomic_DNA"/>
</dbReference>
<dbReference type="InterPro" id="IPR051224">
    <property type="entry name" value="NiCoT_RcnA"/>
</dbReference>
<evidence type="ECO:0000256" key="2">
    <source>
        <dbReference type="SAM" id="Phobius"/>
    </source>
</evidence>
<feature type="transmembrane region" description="Helical" evidence="2">
    <location>
        <begin position="231"/>
        <end position="250"/>
    </location>
</feature>
<dbReference type="GO" id="GO:0032025">
    <property type="term" value="P:response to cobalt ion"/>
    <property type="evidence" value="ECO:0007669"/>
    <property type="project" value="TreeGrafter"/>
</dbReference>
<dbReference type="PANTHER" id="PTHR40659:SF1">
    <property type="entry name" value="NICKEL_COBALT EFFLUX SYSTEM RCNA"/>
    <property type="match status" value="1"/>
</dbReference>
<keyword evidence="2" id="KW-0812">Transmembrane</keyword>
<evidence type="ECO:0000313" key="5">
    <source>
        <dbReference type="Proteomes" id="UP000599024"/>
    </source>
</evidence>
<keyword evidence="2" id="KW-0472">Membrane</keyword>
<evidence type="ECO:0000256" key="1">
    <source>
        <dbReference type="SAM" id="MobiDB-lite"/>
    </source>
</evidence>
<dbReference type="GO" id="GO:0006824">
    <property type="term" value="P:cobalt ion transport"/>
    <property type="evidence" value="ECO:0007669"/>
    <property type="project" value="UniProtKB-KW"/>
</dbReference>
<keyword evidence="2" id="KW-1133">Transmembrane helix</keyword>
<feature type="transmembrane region" description="Helical" evidence="2">
    <location>
        <begin position="81"/>
        <end position="100"/>
    </location>
</feature>
<accession>A0A8J6NBP4</accession>
<dbReference type="GO" id="GO:0015099">
    <property type="term" value="F:nickel cation transmembrane transporter activity"/>
    <property type="evidence" value="ECO:0007669"/>
    <property type="project" value="TreeGrafter"/>
</dbReference>
<feature type="transmembrane region" description="Helical" evidence="2">
    <location>
        <begin position="188"/>
        <end position="211"/>
    </location>
</feature>
<protein>
    <submittedName>
        <fullName evidence="4">Sulfite exporter TauE/SafE family protein</fullName>
    </submittedName>
</protein>
<dbReference type="Proteomes" id="UP000599024">
    <property type="component" value="Unassembled WGS sequence"/>
</dbReference>
<feature type="transmembrane region" description="Helical" evidence="2">
    <location>
        <begin position="46"/>
        <end position="69"/>
    </location>
</feature>
<evidence type="ECO:0000313" key="4">
    <source>
        <dbReference type="EMBL" id="MBC8208871.1"/>
    </source>
</evidence>
<reference evidence="4 5" key="1">
    <citation type="submission" date="2020-08" db="EMBL/GenBank/DDBJ databases">
        <title>Bridging the membrane lipid divide: bacteria of the FCB group superphylum have the potential to synthesize archaeal ether lipids.</title>
        <authorList>
            <person name="Villanueva L."/>
            <person name="Von Meijenfeldt F.A.B."/>
            <person name="Westbye A.B."/>
            <person name="Yadav S."/>
            <person name="Hopmans E.C."/>
            <person name="Dutilh B.E."/>
            <person name="Sinninghe Damste J.S."/>
        </authorList>
    </citation>
    <scope>NUCLEOTIDE SEQUENCE [LARGE SCALE GENOMIC DNA]</scope>
    <source>
        <strain evidence="4">NIOZ-UU81</strain>
    </source>
</reference>